<sequence length="102" mass="11526">MFPGCCGTAEKPGFFPRMRWLFPPEKPGVLCPPSFESVSGFRLNGHSEILYNKDSHLFFHNQLCKMFKRSVVGPLRVIRKATTGKLPAFQMITYTLTANSLT</sequence>
<dbReference type="Proteomes" id="UP000663722">
    <property type="component" value="Chromosome"/>
</dbReference>
<name>A0A975BI42_9BACT</name>
<organism evidence="1 2">
    <name type="scientific">Desulfonema magnum</name>
    <dbReference type="NCBI Taxonomy" id="45655"/>
    <lineage>
        <taxon>Bacteria</taxon>
        <taxon>Pseudomonadati</taxon>
        <taxon>Thermodesulfobacteriota</taxon>
        <taxon>Desulfobacteria</taxon>
        <taxon>Desulfobacterales</taxon>
        <taxon>Desulfococcaceae</taxon>
        <taxon>Desulfonema</taxon>
    </lineage>
</organism>
<evidence type="ECO:0000313" key="1">
    <source>
        <dbReference type="EMBL" id="QTA85733.1"/>
    </source>
</evidence>
<dbReference type="AlphaFoldDB" id="A0A975BI42"/>
<proteinExistence type="predicted"/>
<accession>A0A975BI42</accession>
<keyword evidence="2" id="KW-1185">Reference proteome</keyword>
<gene>
    <name evidence="1" type="ORF">dnm_017470</name>
</gene>
<dbReference type="KEGG" id="dmm:dnm_017470"/>
<protein>
    <submittedName>
        <fullName evidence="1">Uncharacterized protein</fullName>
    </submittedName>
</protein>
<dbReference type="EMBL" id="CP061800">
    <property type="protein sequence ID" value="QTA85733.1"/>
    <property type="molecule type" value="Genomic_DNA"/>
</dbReference>
<evidence type="ECO:0000313" key="2">
    <source>
        <dbReference type="Proteomes" id="UP000663722"/>
    </source>
</evidence>
<reference evidence="1" key="1">
    <citation type="journal article" date="2021" name="Microb. Physiol.">
        <title>Proteogenomic Insights into the Physiology of Marine, Sulfate-Reducing, Filamentous Desulfonema limicola and Desulfonema magnum.</title>
        <authorList>
            <person name="Schnaars V."/>
            <person name="Wohlbrand L."/>
            <person name="Scheve S."/>
            <person name="Hinrichs C."/>
            <person name="Reinhardt R."/>
            <person name="Rabus R."/>
        </authorList>
    </citation>
    <scope>NUCLEOTIDE SEQUENCE</scope>
    <source>
        <strain evidence="1">4be13</strain>
    </source>
</reference>